<protein>
    <submittedName>
        <fullName evidence="2">Uncharacterized protein</fullName>
    </submittedName>
</protein>
<accession>A0A8T1BC86</accession>
<feature type="compositionally biased region" description="Polar residues" evidence="1">
    <location>
        <begin position="115"/>
        <end position="128"/>
    </location>
</feature>
<name>A0A8T1BC86_9STRA</name>
<gene>
    <name evidence="2" type="ORF">PC117_g21905</name>
</gene>
<dbReference type="Proteomes" id="UP000736787">
    <property type="component" value="Unassembled WGS sequence"/>
</dbReference>
<sequence>MAAFSMPTRMDMCAASYGLLVMYKYAAALPAAVVAIRAQIFRCHPGSAAWDRRVNGEVDEDFTTTTSCCMVKRPLCHHLTVLPQLEACIKHCVPRLAKRSPPTPPPPPPPPQQPNTAHSAPTLTRTTR</sequence>
<feature type="compositionally biased region" description="Pro residues" evidence="1">
    <location>
        <begin position="101"/>
        <end position="113"/>
    </location>
</feature>
<feature type="non-terminal residue" evidence="2">
    <location>
        <position position="1"/>
    </location>
</feature>
<organism evidence="2 3">
    <name type="scientific">Phytophthora cactorum</name>
    <dbReference type="NCBI Taxonomy" id="29920"/>
    <lineage>
        <taxon>Eukaryota</taxon>
        <taxon>Sar</taxon>
        <taxon>Stramenopiles</taxon>
        <taxon>Oomycota</taxon>
        <taxon>Peronosporomycetes</taxon>
        <taxon>Peronosporales</taxon>
        <taxon>Peronosporaceae</taxon>
        <taxon>Phytophthora</taxon>
    </lineage>
</organism>
<feature type="region of interest" description="Disordered" evidence="1">
    <location>
        <begin position="97"/>
        <end position="128"/>
    </location>
</feature>
<dbReference type="AlphaFoldDB" id="A0A8T1BC86"/>
<proteinExistence type="predicted"/>
<evidence type="ECO:0000256" key="1">
    <source>
        <dbReference type="SAM" id="MobiDB-lite"/>
    </source>
</evidence>
<evidence type="ECO:0000313" key="3">
    <source>
        <dbReference type="Proteomes" id="UP000736787"/>
    </source>
</evidence>
<comment type="caution">
    <text evidence="2">The sequence shown here is derived from an EMBL/GenBank/DDBJ whole genome shotgun (WGS) entry which is preliminary data.</text>
</comment>
<evidence type="ECO:0000313" key="2">
    <source>
        <dbReference type="EMBL" id="KAG2900675.1"/>
    </source>
</evidence>
<dbReference type="EMBL" id="RCMK01001149">
    <property type="protein sequence ID" value="KAG2900675.1"/>
    <property type="molecule type" value="Genomic_DNA"/>
</dbReference>
<reference evidence="2" key="1">
    <citation type="submission" date="2018-10" db="EMBL/GenBank/DDBJ databases">
        <title>Effector identification in a new, highly contiguous assembly of the strawberry crown rot pathogen Phytophthora cactorum.</title>
        <authorList>
            <person name="Armitage A.D."/>
            <person name="Nellist C.F."/>
            <person name="Bates H."/>
            <person name="Vickerstaff R.J."/>
            <person name="Harrison R.J."/>
        </authorList>
    </citation>
    <scope>NUCLEOTIDE SEQUENCE</scope>
    <source>
        <strain evidence="2">4040</strain>
    </source>
</reference>